<evidence type="ECO:0000313" key="2">
    <source>
        <dbReference type="EMBL" id="KAF3498364.1"/>
    </source>
</evidence>
<organism evidence="2 3">
    <name type="scientific">Brassica cretica</name>
    <name type="common">Mustard</name>
    <dbReference type="NCBI Taxonomy" id="69181"/>
    <lineage>
        <taxon>Eukaryota</taxon>
        <taxon>Viridiplantae</taxon>
        <taxon>Streptophyta</taxon>
        <taxon>Embryophyta</taxon>
        <taxon>Tracheophyta</taxon>
        <taxon>Spermatophyta</taxon>
        <taxon>Magnoliopsida</taxon>
        <taxon>eudicotyledons</taxon>
        <taxon>Gunneridae</taxon>
        <taxon>Pentapetalae</taxon>
        <taxon>rosids</taxon>
        <taxon>malvids</taxon>
        <taxon>Brassicales</taxon>
        <taxon>Brassicaceae</taxon>
        <taxon>Brassiceae</taxon>
        <taxon>Brassica</taxon>
    </lineage>
</organism>
<sequence length="74" mass="7884">MLSAPEPVLDHTRISQYTVGSTALDPVSQRGGWHYRQRPSGENVAGAKRGRPAPGEHRGKGIPDGGRARGGRVI</sequence>
<gene>
    <name evidence="2" type="ORF">DY000_02052270</name>
</gene>
<proteinExistence type="predicted"/>
<reference evidence="2 3" key="1">
    <citation type="journal article" date="2020" name="BMC Genomics">
        <title>Intraspecific diversification of the crop wild relative Brassica cretica Lam. using demographic model selection.</title>
        <authorList>
            <person name="Kioukis A."/>
            <person name="Michalopoulou V.A."/>
            <person name="Briers L."/>
            <person name="Pirintsos S."/>
            <person name="Studholme D.J."/>
            <person name="Pavlidis P."/>
            <person name="Sarris P.F."/>
        </authorList>
    </citation>
    <scope>NUCLEOTIDE SEQUENCE [LARGE SCALE GENOMIC DNA]</scope>
    <source>
        <strain evidence="3">cv. PFS-1207/04</strain>
    </source>
</reference>
<name>A0ABQ7AKX3_BRACR</name>
<evidence type="ECO:0000313" key="3">
    <source>
        <dbReference type="Proteomes" id="UP000266723"/>
    </source>
</evidence>
<evidence type="ECO:0000256" key="1">
    <source>
        <dbReference type="SAM" id="MobiDB-lite"/>
    </source>
</evidence>
<feature type="region of interest" description="Disordered" evidence="1">
    <location>
        <begin position="20"/>
        <end position="74"/>
    </location>
</feature>
<keyword evidence="3" id="KW-1185">Reference proteome</keyword>
<accession>A0ABQ7AKX3</accession>
<dbReference type="EMBL" id="QGKV02002055">
    <property type="protein sequence ID" value="KAF3498364.1"/>
    <property type="molecule type" value="Genomic_DNA"/>
</dbReference>
<comment type="caution">
    <text evidence="2">The sequence shown here is derived from an EMBL/GenBank/DDBJ whole genome shotgun (WGS) entry which is preliminary data.</text>
</comment>
<dbReference type="Proteomes" id="UP000266723">
    <property type="component" value="Unassembled WGS sequence"/>
</dbReference>
<protein>
    <submittedName>
        <fullName evidence="2">Uncharacterized protein</fullName>
    </submittedName>
</protein>